<dbReference type="EMBL" id="AP008231">
    <property type="protein sequence ID" value="BAD79337.1"/>
    <property type="molecule type" value="Genomic_DNA"/>
</dbReference>
<dbReference type="CDD" id="cd00038">
    <property type="entry name" value="CAP_ED"/>
    <property type="match status" value="1"/>
</dbReference>
<dbReference type="PROSITE" id="PS50042">
    <property type="entry name" value="CNMP_BINDING_3"/>
    <property type="match status" value="1"/>
</dbReference>
<dbReference type="GeneID" id="72429185"/>
<feature type="transmembrane region" description="Helical" evidence="5">
    <location>
        <begin position="85"/>
        <end position="103"/>
    </location>
</feature>
<dbReference type="Proteomes" id="UP000001175">
    <property type="component" value="Chromosome"/>
</dbReference>
<keyword evidence="3 5" id="KW-1133">Transmembrane helix</keyword>
<dbReference type="InterPro" id="IPR036513">
    <property type="entry name" value="STAS_dom_sf"/>
</dbReference>
<evidence type="ECO:0000313" key="8">
    <source>
        <dbReference type="EMBL" id="BAD79337.1"/>
    </source>
</evidence>
<dbReference type="Gene3D" id="2.60.120.10">
    <property type="entry name" value="Jelly Rolls"/>
    <property type="match status" value="1"/>
</dbReference>
<name>A0A0H3K2Y1_SYNP6</name>
<dbReference type="SUPFAM" id="SSF52091">
    <property type="entry name" value="SpoIIaa-like"/>
    <property type="match status" value="1"/>
</dbReference>
<protein>
    <submittedName>
        <fullName evidence="8">Putative sulfate transporter</fullName>
    </submittedName>
</protein>
<dbReference type="KEGG" id="syc:syc1147_c"/>
<dbReference type="Pfam" id="PF00027">
    <property type="entry name" value="cNMP_binding"/>
    <property type="match status" value="1"/>
</dbReference>
<evidence type="ECO:0000256" key="5">
    <source>
        <dbReference type="SAM" id="Phobius"/>
    </source>
</evidence>
<dbReference type="Pfam" id="PF00916">
    <property type="entry name" value="Sulfate_transp"/>
    <property type="match status" value="1"/>
</dbReference>
<dbReference type="Pfam" id="PF01740">
    <property type="entry name" value="STAS"/>
    <property type="match status" value="1"/>
</dbReference>
<feature type="transmembrane region" description="Helical" evidence="5">
    <location>
        <begin position="141"/>
        <end position="159"/>
    </location>
</feature>
<dbReference type="PANTHER" id="PTHR43310">
    <property type="entry name" value="SULFATE TRANSPORTER YBAR-RELATED"/>
    <property type="match status" value="1"/>
</dbReference>
<sequence>MAWVGQRLIADLKSAPLRNILAGLVSGLLLLGENISAGLLIYSNVLSPYLASGLAALLISTACLNFFAVNRRGLPYGLATPDSRIYSLLAVIAAAISQSEALADTRMLGVTLLIYWVVATACIGVALWLMGRCGIGEWLRYIPYPVVGGFLAATGWLLLTGGLNVALGFKISGATLERLWSVDSAAKILVAVVFGLLLWQLGTRSKRVWITPVLLLAGLVGAQLVRVGLGYSLAEAAQFGWFLPPLAPRIVFFWDWPRIPSIDWALLLPQIALIPVLILLAAISLTLNLSSLENVEKRELDLNQELQRTGLANLIMLPFGGFSPGLLSGSRSTLNRLAGASTPLAAGVAAVLMLIAIALGDLASWLCKPILAGLLVNIGLVYIDRWVFRSIRLLPQREYWVTIAILGISIVGGFLEAITAGIVFSSLTFVVSYCRAPAIRSMATGAYLHSNIERVETQQSILRRRGAVLQVVSLQGYLFFGTARRIVSTVRDRLQQSKVSINLVLLDYQAVTGADSSTAEVFSRFAVELQAQSIQLWVAAIASDYQKPLRPFLQLLPEHQQFPDLNTALQAAEAKLLDQYARRPKSLPFALLLPELLALPDDCDVPLQFWQRSQLKDGEVLYQQGDRADTIYWLERGELHLQATEAWDARQVLAGSPCGELAFLRGDTQPQTAIAVGRCMVYGLNRAALTELEASYPTVAIALYRWLLHRQSEQLQDQQLRQHYLQA</sequence>
<feature type="domain" description="Cyclic nucleotide-binding" evidence="6">
    <location>
        <begin position="615"/>
        <end position="692"/>
    </location>
</feature>
<comment type="subcellular location">
    <subcellularLocation>
        <location evidence="1">Membrane</location>
        <topology evidence="1">Multi-pass membrane protein</topology>
    </subcellularLocation>
</comment>
<dbReference type="RefSeq" id="WP_011243459.1">
    <property type="nucleotide sequence ID" value="NC_006576.1"/>
</dbReference>
<dbReference type="Gene3D" id="3.30.750.24">
    <property type="entry name" value="STAS domain"/>
    <property type="match status" value="1"/>
</dbReference>
<reference evidence="8 9" key="1">
    <citation type="journal article" date="2007" name="Photosyn. Res.">
        <title>Complete nucleotide sequence of the freshwater unicellular cyanobacterium Synechococcus elongatus PCC 6301 chromosome: gene content and organization.</title>
        <authorList>
            <person name="Sugita C."/>
            <person name="Ogata K."/>
            <person name="Shikata M."/>
            <person name="Jikuya H."/>
            <person name="Takano J."/>
            <person name="Furumichi M."/>
            <person name="Kanehisa M."/>
            <person name="Omata T."/>
            <person name="Sugiura M."/>
            <person name="Sugita M."/>
        </authorList>
    </citation>
    <scope>NUCLEOTIDE SEQUENCE [LARGE SCALE GENOMIC DNA]</scope>
    <source>
        <strain evidence="9">ATCC 27144 / PCC 6301 / SAUG 1402/1</strain>
    </source>
</reference>
<feature type="transmembrane region" description="Helical" evidence="5">
    <location>
        <begin position="370"/>
        <end position="388"/>
    </location>
</feature>
<dbReference type="InterPro" id="IPR052706">
    <property type="entry name" value="Membrane-Transporter-like"/>
</dbReference>
<feature type="transmembrane region" description="Helical" evidence="5">
    <location>
        <begin position="213"/>
        <end position="233"/>
    </location>
</feature>
<dbReference type="InterPro" id="IPR014710">
    <property type="entry name" value="RmlC-like_jellyroll"/>
</dbReference>
<dbReference type="eggNOG" id="COG0659">
    <property type="taxonomic scope" value="Bacteria"/>
</dbReference>
<evidence type="ECO:0000256" key="3">
    <source>
        <dbReference type="ARBA" id="ARBA00022989"/>
    </source>
</evidence>
<dbReference type="InterPro" id="IPR011547">
    <property type="entry name" value="SLC26A/SulP_dom"/>
</dbReference>
<feature type="transmembrane region" description="Helical" evidence="5">
    <location>
        <begin position="49"/>
        <end position="69"/>
    </location>
</feature>
<feature type="transmembrane region" description="Helical" evidence="5">
    <location>
        <begin position="20"/>
        <end position="43"/>
    </location>
</feature>
<feature type="transmembrane region" description="Helical" evidence="5">
    <location>
        <begin position="337"/>
        <end position="358"/>
    </location>
</feature>
<feature type="transmembrane region" description="Helical" evidence="5">
    <location>
        <begin position="264"/>
        <end position="290"/>
    </location>
</feature>
<keyword evidence="4 5" id="KW-0472">Membrane</keyword>
<evidence type="ECO:0000256" key="2">
    <source>
        <dbReference type="ARBA" id="ARBA00022692"/>
    </source>
</evidence>
<keyword evidence="2 5" id="KW-0812">Transmembrane</keyword>
<dbReference type="CDD" id="cd07042">
    <property type="entry name" value="STAS_SulP_like_sulfate_transporter"/>
    <property type="match status" value="1"/>
</dbReference>
<gene>
    <name evidence="8" type="ordered locus">syc1147_c</name>
</gene>
<dbReference type="SUPFAM" id="SSF51206">
    <property type="entry name" value="cAMP-binding domain-like"/>
    <property type="match status" value="1"/>
</dbReference>
<feature type="transmembrane region" description="Helical" evidence="5">
    <location>
        <begin position="179"/>
        <end position="201"/>
    </location>
</feature>
<evidence type="ECO:0000256" key="1">
    <source>
        <dbReference type="ARBA" id="ARBA00004141"/>
    </source>
</evidence>
<evidence type="ECO:0000259" key="6">
    <source>
        <dbReference type="PROSITE" id="PS50042"/>
    </source>
</evidence>
<feature type="transmembrane region" description="Helical" evidence="5">
    <location>
        <begin position="400"/>
        <end position="433"/>
    </location>
</feature>
<dbReference type="PROSITE" id="PS50801">
    <property type="entry name" value="STAS"/>
    <property type="match status" value="1"/>
</dbReference>
<proteinExistence type="predicted"/>
<feature type="transmembrane region" description="Helical" evidence="5">
    <location>
        <begin position="109"/>
        <end position="129"/>
    </location>
</feature>
<evidence type="ECO:0000313" key="9">
    <source>
        <dbReference type="Proteomes" id="UP000001175"/>
    </source>
</evidence>
<dbReference type="AlphaFoldDB" id="A0A0H3K2Y1"/>
<dbReference type="PANTHER" id="PTHR43310:SF2">
    <property type="entry name" value="SLC26A_SULP TRANSPORTER DOMAIN-CONTAINING PROTEIN"/>
    <property type="match status" value="1"/>
</dbReference>
<feature type="domain" description="STAS" evidence="7">
    <location>
        <begin position="471"/>
        <end position="572"/>
    </location>
</feature>
<dbReference type="InterPro" id="IPR002645">
    <property type="entry name" value="STAS_dom"/>
</dbReference>
<evidence type="ECO:0000259" key="7">
    <source>
        <dbReference type="PROSITE" id="PS50801"/>
    </source>
</evidence>
<accession>A0A0H3K2Y1</accession>
<organism evidence="8 9">
    <name type="scientific">Synechococcus sp. (strain ATCC 27144 / PCC 6301 / SAUG 1402/1)</name>
    <name type="common">Anacystis nidulans</name>
    <dbReference type="NCBI Taxonomy" id="269084"/>
    <lineage>
        <taxon>Bacteria</taxon>
        <taxon>Bacillati</taxon>
        <taxon>Cyanobacteriota</taxon>
        <taxon>Cyanophyceae</taxon>
        <taxon>Synechococcales</taxon>
        <taxon>Synechococcaceae</taxon>
        <taxon>Synechococcus</taxon>
    </lineage>
</organism>
<evidence type="ECO:0000256" key="4">
    <source>
        <dbReference type="ARBA" id="ARBA00023136"/>
    </source>
</evidence>
<dbReference type="InterPro" id="IPR000595">
    <property type="entry name" value="cNMP-bd_dom"/>
</dbReference>
<dbReference type="InterPro" id="IPR018490">
    <property type="entry name" value="cNMP-bd_dom_sf"/>
</dbReference>
<dbReference type="GO" id="GO:0016020">
    <property type="term" value="C:membrane"/>
    <property type="evidence" value="ECO:0007669"/>
    <property type="project" value="UniProtKB-SubCell"/>
</dbReference>